<evidence type="ECO:0000313" key="2">
    <source>
        <dbReference type="Proteomes" id="UP000252357"/>
    </source>
</evidence>
<dbReference type="Proteomes" id="UP000252357">
    <property type="component" value="Unassembled WGS sequence"/>
</dbReference>
<comment type="caution">
    <text evidence="1">The sequence shown here is derived from an EMBL/GenBank/DDBJ whole genome shotgun (WGS) entry which is preliminary data.</text>
</comment>
<dbReference type="EMBL" id="QPGB01000001">
    <property type="protein sequence ID" value="RCS59729.1"/>
    <property type="molecule type" value="Genomic_DNA"/>
</dbReference>
<sequence>MPECTKFFDEMREAFGKEVVDDAIRSGRFYAKEAGHELGGLSDWSGSIAVRDMVLNTGVSCGIKR</sequence>
<proteinExistence type="predicted"/>
<evidence type="ECO:0000313" key="1">
    <source>
        <dbReference type="EMBL" id="RCS59729.1"/>
    </source>
</evidence>
<name>A0A368L916_9BURK</name>
<accession>A0A368L916</accession>
<organism evidence="1 2">
    <name type="scientific">Parvibium lacunae</name>
    <dbReference type="NCBI Taxonomy" id="1888893"/>
    <lineage>
        <taxon>Bacteria</taxon>
        <taxon>Pseudomonadati</taxon>
        <taxon>Pseudomonadota</taxon>
        <taxon>Betaproteobacteria</taxon>
        <taxon>Burkholderiales</taxon>
        <taxon>Alcaligenaceae</taxon>
        <taxon>Parvibium</taxon>
    </lineage>
</organism>
<protein>
    <submittedName>
        <fullName evidence="1">Uncharacterized protein</fullName>
    </submittedName>
</protein>
<gene>
    <name evidence="1" type="ORF">DU000_03200</name>
</gene>
<dbReference type="AlphaFoldDB" id="A0A368L916"/>
<reference evidence="1 2" key="1">
    <citation type="journal article" date="2018" name="Int. J. Syst. Evol. Microbiol.">
        <title>Parvibium lacunae gen. nov., sp. nov., a new member of the family Alcaligenaceae isolated from a freshwater pond.</title>
        <authorList>
            <person name="Chen W.M."/>
            <person name="Xie P.B."/>
            <person name="Hsu M.Y."/>
            <person name="Sheu S.Y."/>
        </authorList>
    </citation>
    <scope>NUCLEOTIDE SEQUENCE [LARGE SCALE GENOMIC DNA]</scope>
    <source>
        <strain evidence="1 2">KMB9</strain>
    </source>
</reference>
<keyword evidence="2" id="KW-1185">Reference proteome</keyword>